<dbReference type="RefSeq" id="WP_281885996.1">
    <property type="nucleotide sequence ID" value="NZ_BSDP01000001.1"/>
</dbReference>
<reference evidence="2" key="1">
    <citation type="submission" date="2022-12" db="EMBL/GenBank/DDBJ databases">
        <title>Reference genome sequencing for broad-spectrum identification of bacterial and archaeal isolates by mass spectrometry.</title>
        <authorList>
            <person name="Sekiguchi Y."/>
            <person name="Tourlousse D.M."/>
        </authorList>
    </citation>
    <scope>NUCLEOTIDE SEQUENCE</scope>
    <source>
        <strain evidence="2">14</strain>
    </source>
</reference>
<sequence>MASVPSYAASVGPPIISVGGACKLPGASCSDVFTNGYVFEVSVTNTTNETIWLYNQPGYMIVVTDDSPDIDLFFQAAVNGVTGLVVTFPAELTPGASVTVILNAGSNGDAGNIADIQGTISVPWGNTPGPTDPVPPPAVAGFTAPGTPPIQSPDCSITLPPNCGTQPG</sequence>
<dbReference type="EMBL" id="BSDP01000001">
    <property type="protein sequence ID" value="GLI28536.1"/>
    <property type="molecule type" value="Genomic_DNA"/>
</dbReference>
<accession>A0A9W6CYW6</accession>
<evidence type="ECO:0000313" key="2">
    <source>
        <dbReference type="EMBL" id="GLI28536.1"/>
    </source>
</evidence>
<protein>
    <submittedName>
        <fullName evidence="2">Uncharacterized protein</fullName>
    </submittedName>
</protein>
<evidence type="ECO:0000256" key="1">
    <source>
        <dbReference type="SAM" id="MobiDB-lite"/>
    </source>
</evidence>
<evidence type="ECO:0000313" key="3">
    <source>
        <dbReference type="Proteomes" id="UP001144396"/>
    </source>
</evidence>
<comment type="caution">
    <text evidence="2">The sequence shown here is derived from an EMBL/GenBank/DDBJ whole genome shotgun (WGS) entry which is preliminary data.</text>
</comment>
<dbReference type="AlphaFoldDB" id="A0A9W6CYW6"/>
<organism evidence="2 3">
    <name type="scientific">Agromyces rhizosphaerae</name>
    <dbReference type="NCBI Taxonomy" id="88374"/>
    <lineage>
        <taxon>Bacteria</taxon>
        <taxon>Bacillati</taxon>
        <taxon>Actinomycetota</taxon>
        <taxon>Actinomycetes</taxon>
        <taxon>Micrococcales</taxon>
        <taxon>Microbacteriaceae</taxon>
        <taxon>Agromyces</taxon>
    </lineage>
</organism>
<proteinExistence type="predicted"/>
<gene>
    <name evidence="2" type="ORF">ARHIZOSPH14_27780</name>
</gene>
<dbReference type="Proteomes" id="UP001144396">
    <property type="component" value="Unassembled WGS sequence"/>
</dbReference>
<keyword evidence="3" id="KW-1185">Reference proteome</keyword>
<feature type="region of interest" description="Disordered" evidence="1">
    <location>
        <begin position="131"/>
        <end position="168"/>
    </location>
</feature>
<name>A0A9W6CYW6_9MICO</name>